<feature type="chain" id="PRO_5030138115" evidence="13">
    <location>
        <begin position="25"/>
        <end position="711"/>
    </location>
</feature>
<evidence type="ECO:0000259" key="15">
    <source>
        <dbReference type="Pfam" id="PF07715"/>
    </source>
</evidence>
<dbReference type="SUPFAM" id="SSF56935">
    <property type="entry name" value="Porins"/>
    <property type="match status" value="1"/>
</dbReference>
<dbReference type="InterPro" id="IPR037066">
    <property type="entry name" value="Plug_dom_sf"/>
</dbReference>
<dbReference type="GO" id="GO:0009279">
    <property type="term" value="C:cell outer membrane"/>
    <property type="evidence" value="ECO:0007669"/>
    <property type="project" value="UniProtKB-SubCell"/>
</dbReference>
<name>A0A5S9Q801_9GAMM</name>
<keyword evidence="3 11" id="KW-0813">Transport</keyword>
<feature type="signal peptide" evidence="13">
    <location>
        <begin position="1"/>
        <end position="24"/>
    </location>
</feature>
<evidence type="ECO:0000256" key="7">
    <source>
        <dbReference type="ARBA" id="ARBA00023077"/>
    </source>
</evidence>
<comment type="similarity">
    <text evidence="2">Belongs to the TonB-dependent receptor family. Hemoglobin/haptoglobin binding protein subfamily.</text>
</comment>
<evidence type="ECO:0000313" key="17">
    <source>
        <dbReference type="Proteomes" id="UP000434580"/>
    </source>
</evidence>
<dbReference type="Gene3D" id="2.170.130.10">
    <property type="entry name" value="TonB-dependent receptor, plug domain"/>
    <property type="match status" value="1"/>
</dbReference>
<organism evidence="16 17">
    <name type="scientific">BD1-7 clade bacterium</name>
    <dbReference type="NCBI Taxonomy" id="2029982"/>
    <lineage>
        <taxon>Bacteria</taxon>
        <taxon>Pseudomonadati</taxon>
        <taxon>Pseudomonadota</taxon>
        <taxon>Gammaproteobacteria</taxon>
        <taxon>Cellvibrionales</taxon>
        <taxon>Spongiibacteraceae</taxon>
        <taxon>BD1-7 clade</taxon>
    </lineage>
</organism>
<dbReference type="PROSITE" id="PS52016">
    <property type="entry name" value="TONB_DEPENDENT_REC_3"/>
    <property type="match status" value="1"/>
</dbReference>
<dbReference type="GO" id="GO:0015344">
    <property type="term" value="F:siderophore uptake transmembrane transporter activity"/>
    <property type="evidence" value="ECO:0007669"/>
    <property type="project" value="TreeGrafter"/>
</dbReference>
<evidence type="ECO:0000256" key="12">
    <source>
        <dbReference type="RuleBase" id="RU003357"/>
    </source>
</evidence>
<evidence type="ECO:0000256" key="6">
    <source>
        <dbReference type="ARBA" id="ARBA00022729"/>
    </source>
</evidence>
<keyword evidence="6 13" id="KW-0732">Signal</keyword>
<dbReference type="Pfam" id="PF07715">
    <property type="entry name" value="Plug"/>
    <property type="match status" value="1"/>
</dbReference>
<evidence type="ECO:0000256" key="1">
    <source>
        <dbReference type="ARBA" id="ARBA00004571"/>
    </source>
</evidence>
<keyword evidence="10 11" id="KW-0998">Cell outer membrane</keyword>
<evidence type="ECO:0000256" key="10">
    <source>
        <dbReference type="ARBA" id="ARBA00023237"/>
    </source>
</evidence>
<reference evidence="16 17" key="1">
    <citation type="submission" date="2019-11" db="EMBL/GenBank/DDBJ databases">
        <authorList>
            <person name="Holert J."/>
        </authorList>
    </citation>
    <scope>NUCLEOTIDE SEQUENCE [LARGE SCALE GENOMIC DNA]</scope>
    <source>
        <strain evidence="16">BC5_2</strain>
    </source>
</reference>
<dbReference type="InterPro" id="IPR000531">
    <property type="entry name" value="Beta-barrel_TonB"/>
</dbReference>
<dbReference type="PANTHER" id="PTHR30069:SF29">
    <property type="entry name" value="HEMOGLOBIN AND HEMOGLOBIN-HAPTOGLOBIN-BINDING PROTEIN 1-RELATED"/>
    <property type="match status" value="1"/>
</dbReference>
<evidence type="ECO:0000256" key="3">
    <source>
        <dbReference type="ARBA" id="ARBA00022448"/>
    </source>
</evidence>
<evidence type="ECO:0000259" key="14">
    <source>
        <dbReference type="Pfam" id="PF00593"/>
    </source>
</evidence>
<dbReference type="PANTHER" id="PTHR30069">
    <property type="entry name" value="TONB-DEPENDENT OUTER MEMBRANE RECEPTOR"/>
    <property type="match status" value="1"/>
</dbReference>
<evidence type="ECO:0000256" key="8">
    <source>
        <dbReference type="ARBA" id="ARBA00023136"/>
    </source>
</evidence>
<evidence type="ECO:0000256" key="5">
    <source>
        <dbReference type="ARBA" id="ARBA00022692"/>
    </source>
</evidence>
<evidence type="ECO:0000256" key="13">
    <source>
        <dbReference type="SAM" id="SignalP"/>
    </source>
</evidence>
<evidence type="ECO:0000256" key="11">
    <source>
        <dbReference type="PROSITE-ProRule" id="PRU01360"/>
    </source>
</evidence>
<feature type="domain" description="TonB-dependent receptor-like beta-barrel" evidence="14">
    <location>
        <begin position="191"/>
        <end position="666"/>
    </location>
</feature>
<sequence length="711" mass="79565">MFYPKGFSLLTSCALSTCISQVFAAETTIEEVIVEAKGNRSVEKIRAQRFSESSATTVIDLSEKRNSRLSRQSDALESAPGVVSVPSSAGNESAISIRGSDISLTARNRGVKVFVDGTLINFGGLGASSNLIDLQSMKAVEVMRGGNGSLYSAGSASGSIYYHGFTGRDISAPLVRIEVGSSRYLRLQAAAGQSFDRQDYYVSVNSFRTDGYREHEAERQSQLSANYGFQLTPQINNRTFVTLTDSQKQYAGRISRATWNANPYASNPDDVAIDKRKEEKNITVGNRFSWLPTRNSALNIGMSFVGGSIEGLVDRFQGIIDDKLSGYTLSPTYQQQFVTTLGEHYLSMGFHYSDQEYHLNAWDYPKPSRRQPSFSGYDGHTKLARAQNGVAKLNDWDLFIQDRWRINAEWQLTVGVQKNNFNRTFNSRCRACAVLPIVPTKQPYDYKIDHSKLNYQLALAYFFSEQQHLYISHASSSNFASMFELNGMLGWVDPSSLNLQNAVTSEVGYKFFFSRLQGEIVLYNMNIDGEYTTEIALPPLPKRVLVNIGDTVHRGVEVGINYQIVENHLNVNIVYNWMNFYFDNHPIYGRNSLPRTPKQTAFMLVSWQPIKNVAIVPSVQYIGKQTATYDLSGGRLYTADSYTLFNLRIGYQPLESLSVYVDGRNLLGENYIAAVGSQPTKSAISPESEPQGDMILPGQPRNVYMGMEYRF</sequence>
<dbReference type="InterPro" id="IPR039426">
    <property type="entry name" value="TonB-dep_rcpt-like"/>
</dbReference>
<evidence type="ECO:0000313" key="16">
    <source>
        <dbReference type="EMBL" id="CAA0109706.1"/>
    </source>
</evidence>
<keyword evidence="5 11" id="KW-0812">Transmembrane</keyword>
<dbReference type="OrthoDB" id="9760620at2"/>
<evidence type="ECO:0000256" key="2">
    <source>
        <dbReference type="ARBA" id="ARBA00008143"/>
    </source>
</evidence>
<dbReference type="Gene3D" id="2.40.170.20">
    <property type="entry name" value="TonB-dependent receptor, beta-barrel domain"/>
    <property type="match status" value="1"/>
</dbReference>
<dbReference type="AlphaFoldDB" id="A0A5S9Q801"/>
<protein>
    <submittedName>
        <fullName evidence="16">Vitamin B12 transporter BtuB</fullName>
    </submittedName>
</protein>
<accession>A0A5S9Q801</accession>
<keyword evidence="7 12" id="KW-0798">TonB box</keyword>
<dbReference type="InterPro" id="IPR012910">
    <property type="entry name" value="Plug_dom"/>
</dbReference>
<keyword evidence="8 11" id="KW-0472">Membrane</keyword>
<dbReference type="GO" id="GO:0044718">
    <property type="term" value="P:siderophore transmembrane transport"/>
    <property type="evidence" value="ECO:0007669"/>
    <property type="project" value="TreeGrafter"/>
</dbReference>
<comment type="subcellular location">
    <subcellularLocation>
        <location evidence="1 11">Cell outer membrane</location>
        <topology evidence="1 11">Multi-pass membrane protein</topology>
    </subcellularLocation>
</comment>
<proteinExistence type="inferred from homology"/>
<gene>
    <name evidence="16" type="primary">btuB_1</name>
    <name evidence="16" type="ORF">DPBNPPHM_01312</name>
</gene>
<dbReference type="EMBL" id="CACSII010000016">
    <property type="protein sequence ID" value="CAA0109706.1"/>
    <property type="molecule type" value="Genomic_DNA"/>
</dbReference>
<dbReference type="InterPro" id="IPR036942">
    <property type="entry name" value="Beta-barrel_TonB_sf"/>
</dbReference>
<dbReference type="Proteomes" id="UP000434580">
    <property type="component" value="Unassembled WGS sequence"/>
</dbReference>
<dbReference type="Pfam" id="PF00593">
    <property type="entry name" value="TonB_dep_Rec_b-barrel"/>
    <property type="match status" value="1"/>
</dbReference>
<evidence type="ECO:0000256" key="9">
    <source>
        <dbReference type="ARBA" id="ARBA00023170"/>
    </source>
</evidence>
<feature type="domain" description="TonB-dependent receptor plug" evidence="15">
    <location>
        <begin position="53"/>
        <end position="158"/>
    </location>
</feature>
<keyword evidence="9" id="KW-0675">Receptor</keyword>
<evidence type="ECO:0000256" key="4">
    <source>
        <dbReference type="ARBA" id="ARBA00022452"/>
    </source>
</evidence>
<keyword evidence="4 11" id="KW-1134">Transmembrane beta strand</keyword>